<feature type="region of interest" description="Disordered" evidence="1">
    <location>
        <begin position="218"/>
        <end position="244"/>
    </location>
</feature>
<evidence type="ECO:0000256" key="1">
    <source>
        <dbReference type="SAM" id="MobiDB-lite"/>
    </source>
</evidence>
<dbReference type="STRING" id="504798.SAMN05421871_107156"/>
<accession>A0A1H0WE77</accession>
<keyword evidence="3" id="KW-1185">Reference proteome</keyword>
<feature type="region of interest" description="Disordered" evidence="1">
    <location>
        <begin position="386"/>
        <end position="425"/>
    </location>
</feature>
<protein>
    <submittedName>
        <fullName evidence="2">Uncharacterized protein</fullName>
    </submittedName>
</protein>
<name>A0A1H0WE77_9PSEU</name>
<dbReference type="EMBL" id="FNJB01000020">
    <property type="protein sequence ID" value="SDP88873.1"/>
    <property type="molecule type" value="Genomic_DNA"/>
</dbReference>
<gene>
    <name evidence="2" type="ORF">SAMN05192558_12031</name>
</gene>
<evidence type="ECO:0000313" key="2">
    <source>
        <dbReference type="EMBL" id="SDP88873.1"/>
    </source>
</evidence>
<proteinExistence type="predicted"/>
<feature type="compositionally biased region" description="Basic and acidic residues" evidence="1">
    <location>
        <begin position="386"/>
        <end position="395"/>
    </location>
</feature>
<dbReference type="AlphaFoldDB" id="A0A1H0WE77"/>
<organism evidence="2 3">
    <name type="scientific">Actinokineospora alba</name>
    <dbReference type="NCBI Taxonomy" id="504798"/>
    <lineage>
        <taxon>Bacteria</taxon>
        <taxon>Bacillati</taxon>
        <taxon>Actinomycetota</taxon>
        <taxon>Actinomycetes</taxon>
        <taxon>Pseudonocardiales</taxon>
        <taxon>Pseudonocardiaceae</taxon>
        <taxon>Actinokineospora</taxon>
    </lineage>
</organism>
<reference evidence="3" key="1">
    <citation type="submission" date="2016-10" db="EMBL/GenBank/DDBJ databases">
        <authorList>
            <person name="Varghese N."/>
            <person name="Submissions S."/>
        </authorList>
    </citation>
    <scope>NUCLEOTIDE SEQUENCE [LARGE SCALE GENOMIC DNA]</scope>
    <source>
        <strain evidence="3">IBRC-M 10655</strain>
    </source>
</reference>
<evidence type="ECO:0000313" key="3">
    <source>
        <dbReference type="Proteomes" id="UP000199651"/>
    </source>
</evidence>
<dbReference type="Proteomes" id="UP000199651">
    <property type="component" value="Unassembled WGS sequence"/>
</dbReference>
<feature type="region of interest" description="Disordered" evidence="1">
    <location>
        <begin position="282"/>
        <end position="302"/>
    </location>
</feature>
<sequence length="437" mass="48284">MRVTVRGPAQRRASPCRHDMPCRGSNIACRVHIGVAGETARPAPEGGLALARLPIHDPTRRTTLTGEPRIDLDYPARSLVLQAGHQLTPPAGKDAPIQTRLLPHTPTRRFTGTLRRPCHVGDLEIFDHDHVELQGQAGAGFLDPILTTIGFAGLEPRDRRLELAAPGGAALCPGELALQPQQAGLLCSLQSWYGQQFPSGQSRRHHDTSIHAYRRTRAGRGNGLGHHGERHMPTPSTITRDPKRLHTLGNRTRPPESHPADLRHPHLTNLARDSAHVTRFDRHDPEPLAPPAAAPGRPSVGSAEEVRHRLSVILQRLLLHDHRTGSQPRVVRPRLGQLPTLLGVPRRLATRFPMGVLLHSEIPHEPGMTTMLQQHPLLLRRRLETKSGHADQASDHHRKKSGKPLIPSKPERAQDLPGLLPPICPRHERRSVLGMSW</sequence>